<dbReference type="Pfam" id="PF00406">
    <property type="entry name" value="ADK"/>
    <property type="match status" value="1"/>
</dbReference>
<evidence type="ECO:0000256" key="4">
    <source>
        <dbReference type="ARBA" id="ARBA00022777"/>
    </source>
</evidence>
<evidence type="ECO:0000313" key="9">
    <source>
        <dbReference type="Proteomes" id="UP000177941"/>
    </source>
</evidence>
<evidence type="ECO:0000256" key="6">
    <source>
        <dbReference type="RuleBase" id="RU003330"/>
    </source>
</evidence>
<comment type="caution">
    <text evidence="5">Lacks conserved residue(s) required for the propagation of feature annotation.</text>
</comment>
<dbReference type="GO" id="GO:0005737">
    <property type="term" value="C:cytoplasm"/>
    <property type="evidence" value="ECO:0007669"/>
    <property type="project" value="UniProtKB-SubCell"/>
</dbReference>
<comment type="domain">
    <text evidence="5">Consists of three domains, a large central CORE domain and two small peripheral domains, NMPbind and LID, which undergo movements during catalysis. The LID domain closes over the site of phosphoryl transfer upon ATP binding. Assembling and dissambling the active center during each catalytic cycle provides an effective means to prevent ATP hydrolysis.</text>
</comment>
<protein>
    <recommendedName>
        <fullName evidence="5 7">Adenylate kinase</fullName>
        <shortName evidence="5">AK</shortName>
        <ecNumber evidence="5 7">2.7.4.3</ecNumber>
    </recommendedName>
    <alternativeName>
        <fullName evidence="5">ATP-AMP transphosphorylase</fullName>
    </alternativeName>
    <alternativeName>
        <fullName evidence="5">ATP:AMP phosphotransferase</fullName>
    </alternativeName>
    <alternativeName>
        <fullName evidence="5">Adenylate monophosphate kinase</fullName>
    </alternativeName>
</protein>
<comment type="subcellular location">
    <subcellularLocation>
        <location evidence="5 7">Cytoplasm</location>
    </subcellularLocation>
</comment>
<dbReference type="PRINTS" id="PR00094">
    <property type="entry name" value="ADENYLTKNASE"/>
</dbReference>
<dbReference type="SUPFAM" id="SSF52540">
    <property type="entry name" value="P-loop containing nucleoside triphosphate hydrolases"/>
    <property type="match status" value="1"/>
</dbReference>
<keyword evidence="4 5" id="KW-0418">Kinase</keyword>
<feature type="region of interest" description="NMP" evidence="5">
    <location>
        <begin position="34"/>
        <end position="63"/>
    </location>
</feature>
<dbReference type="InterPro" id="IPR000850">
    <property type="entry name" value="Adenylat/UMP-CMP_kin"/>
</dbReference>
<feature type="binding site" evidence="5">
    <location>
        <position position="40"/>
    </location>
    <ligand>
        <name>AMP</name>
        <dbReference type="ChEBI" id="CHEBI:456215"/>
    </ligand>
</feature>
<gene>
    <name evidence="5" type="primary">adk</name>
    <name evidence="8" type="ORF">A3E36_04270</name>
</gene>
<keyword evidence="3 5" id="KW-0547">Nucleotide-binding</keyword>
<comment type="caution">
    <text evidence="8">The sequence shown here is derived from an EMBL/GenBank/DDBJ whole genome shotgun (WGS) entry which is preliminary data.</text>
</comment>
<feature type="binding site" evidence="5">
    <location>
        <begin position="14"/>
        <end position="19"/>
    </location>
    <ligand>
        <name>ATP</name>
        <dbReference type="ChEBI" id="CHEBI:30616"/>
    </ligand>
</feature>
<keyword evidence="2 5" id="KW-0545">Nucleotide biosynthesis</keyword>
<dbReference type="CDD" id="cd01428">
    <property type="entry name" value="ADK"/>
    <property type="match status" value="1"/>
</dbReference>
<dbReference type="EMBL" id="MHHS01000040">
    <property type="protein sequence ID" value="OGY36006.1"/>
    <property type="molecule type" value="Genomic_DNA"/>
</dbReference>
<dbReference type="EC" id="2.7.4.3" evidence="5 7"/>
<dbReference type="GO" id="GO:0044209">
    <property type="term" value="P:AMP salvage"/>
    <property type="evidence" value="ECO:0007669"/>
    <property type="project" value="UniProtKB-UniRule"/>
</dbReference>
<evidence type="ECO:0000256" key="7">
    <source>
        <dbReference type="RuleBase" id="RU003331"/>
    </source>
</evidence>
<comment type="catalytic activity">
    <reaction evidence="5 7">
        <text>AMP + ATP = 2 ADP</text>
        <dbReference type="Rhea" id="RHEA:12973"/>
        <dbReference type="ChEBI" id="CHEBI:30616"/>
        <dbReference type="ChEBI" id="CHEBI:456215"/>
        <dbReference type="ChEBI" id="CHEBI:456216"/>
        <dbReference type="EC" id="2.7.4.3"/>
    </reaction>
</comment>
<comment type="similarity">
    <text evidence="5 6">Belongs to the adenylate kinase family.</text>
</comment>
<comment type="subunit">
    <text evidence="5 7">Monomer.</text>
</comment>
<feature type="binding site" evidence="5">
    <location>
        <position position="202"/>
    </location>
    <ligand>
        <name>ATP</name>
        <dbReference type="ChEBI" id="CHEBI:30616"/>
    </ligand>
</feature>
<dbReference type="UniPathway" id="UPA00588">
    <property type="reaction ID" value="UER00649"/>
</dbReference>
<evidence type="ECO:0000256" key="1">
    <source>
        <dbReference type="ARBA" id="ARBA00022679"/>
    </source>
</evidence>
<dbReference type="GO" id="GO:0005524">
    <property type="term" value="F:ATP binding"/>
    <property type="evidence" value="ECO:0007669"/>
    <property type="project" value="UniProtKB-UniRule"/>
</dbReference>
<evidence type="ECO:0000313" key="8">
    <source>
        <dbReference type="EMBL" id="OGY36006.1"/>
    </source>
</evidence>
<feature type="binding site" evidence="5">
    <location>
        <position position="35"/>
    </location>
    <ligand>
        <name>AMP</name>
        <dbReference type="ChEBI" id="CHEBI:456215"/>
    </ligand>
</feature>
<dbReference type="Proteomes" id="UP000177941">
    <property type="component" value="Unassembled WGS sequence"/>
</dbReference>
<dbReference type="GO" id="GO:0004017">
    <property type="term" value="F:AMP kinase activity"/>
    <property type="evidence" value="ECO:0007669"/>
    <property type="project" value="UniProtKB-UniRule"/>
</dbReference>
<dbReference type="AlphaFoldDB" id="A0A1G1X7M8"/>
<dbReference type="Gene3D" id="3.40.50.300">
    <property type="entry name" value="P-loop containing nucleotide triphosphate hydrolases"/>
    <property type="match status" value="1"/>
</dbReference>
<organism evidence="8 9">
    <name type="scientific">Candidatus Andersenbacteria bacterium RIFCSPHIGHO2_12_FULL_45_11b</name>
    <dbReference type="NCBI Taxonomy" id="1797282"/>
    <lineage>
        <taxon>Bacteria</taxon>
        <taxon>Candidatus Anderseniibacteriota</taxon>
    </lineage>
</organism>
<reference evidence="8 9" key="1">
    <citation type="journal article" date="2016" name="Nat. Commun.">
        <title>Thousands of microbial genomes shed light on interconnected biogeochemical processes in an aquifer system.</title>
        <authorList>
            <person name="Anantharaman K."/>
            <person name="Brown C.T."/>
            <person name="Hug L.A."/>
            <person name="Sharon I."/>
            <person name="Castelle C.J."/>
            <person name="Probst A.J."/>
            <person name="Thomas B.C."/>
            <person name="Singh A."/>
            <person name="Wilkins M.J."/>
            <person name="Karaoz U."/>
            <person name="Brodie E.L."/>
            <person name="Williams K.H."/>
            <person name="Hubbard S.S."/>
            <person name="Banfield J.F."/>
        </authorList>
    </citation>
    <scope>NUCLEOTIDE SEQUENCE [LARGE SCALE GENOMIC DNA]</scope>
</reference>
<feature type="binding site" evidence="5">
    <location>
        <position position="163"/>
    </location>
    <ligand>
        <name>AMP</name>
        <dbReference type="ChEBI" id="CHEBI:456215"/>
    </ligand>
</feature>
<name>A0A1G1X7M8_9BACT</name>
<dbReference type="InterPro" id="IPR027417">
    <property type="entry name" value="P-loop_NTPase"/>
</dbReference>
<accession>A0A1G1X7M8</accession>
<proteinExistence type="inferred from homology"/>
<feature type="binding site" evidence="5">
    <location>
        <position position="174"/>
    </location>
    <ligand>
        <name>AMP</name>
        <dbReference type="ChEBI" id="CHEBI:456215"/>
    </ligand>
</feature>
<comment type="function">
    <text evidence="5">Catalyzes the reversible transfer of the terminal phosphate group between ATP and AMP. Plays an important role in cellular energy homeostasis and in adenine nucleotide metabolism.</text>
</comment>
<evidence type="ECO:0000256" key="5">
    <source>
        <dbReference type="HAMAP-Rule" id="MF_00235"/>
    </source>
</evidence>
<sequence length="224" mass="25337">MILPKVLYVMGMPGAGKGTQAEMIAETVGYMQFSTGNAFRTISRQDTDLGRRVKETIDNGFLAPPEMAAEVVIAAVQEFVSHDTGLVFDGTPRTVRESEIVDQFFLDHGYGRPLVLYLEVSKEIMMERSSKRLYCMDIADGFPVLDDKDAALCASRGGRVGRRPDDEPEKFLTRYNEFMKHTYPVVERYRKESILHVIDGSQDRHVVHEAIMGIIGQYDYEKKS</sequence>
<dbReference type="HAMAP" id="MF_00235">
    <property type="entry name" value="Adenylate_kinase_Adk"/>
    <property type="match status" value="1"/>
</dbReference>
<keyword evidence="5" id="KW-0963">Cytoplasm</keyword>
<keyword evidence="1 5" id="KW-0808">Transferase</keyword>
<feature type="binding site" evidence="5">
    <location>
        <position position="132"/>
    </location>
    <ligand>
        <name>ATP</name>
        <dbReference type="ChEBI" id="CHEBI:30616"/>
    </ligand>
</feature>
<evidence type="ECO:0000256" key="3">
    <source>
        <dbReference type="ARBA" id="ARBA00022741"/>
    </source>
</evidence>
<keyword evidence="5 7" id="KW-0067">ATP-binding</keyword>
<dbReference type="PANTHER" id="PTHR23359">
    <property type="entry name" value="NUCLEOTIDE KINASE"/>
    <property type="match status" value="1"/>
</dbReference>
<comment type="pathway">
    <text evidence="5">Purine metabolism; AMP biosynthesis via salvage pathway; AMP from ADP: step 1/1.</text>
</comment>
<evidence type="ECO:0000256" key="2">
    <source>
        <dbReference type="ARBA" id="ARBA00022727"/>
    </source>
</evidence>